<reference evidence="2 3" key="1">
    <citation type="submission" date="2023-07" db="EMBL/GenBank/DDBJ databases">
        <title>Genomic Encyclopedia of Type Strains, Phase IV (KMG-IV): sequencing the most valuable type-strain genomes for metagenomic binning, comparative biology and taxonomic classification.</title>
        <authorList>
            <person name="Goeker M."/>
        </authorList>
    </citation>
    <scope>NUCLEOTIDE SEQUENCE [LARGE SCALE GENOMIC DNA]</scope>
    <source>
        <strain evidence="2 3">DSM 23494</strain>
    </source>
</reference>
<dbReference type="EMBL" id="JAUSUB010000024">
    <property type="protein sequence ID" value="MDQ0272505.1"/>
    <property type="molecule type" value="Genomic_DNA"/>
</dbReference>
<feature type="transmembrane region" description="Helical" evidence="1">
    <location>
        <begin position="43"/>
        <end position="61"/>
    </location>
</feature>
<evidence type="ECO:0000313" key="3">
    <source>
        <dbReference type="Proteomes" id="UP001238088"/>
    </source>
</evidence>
<sequence length="92" mass="10851">MYVRSDESSLGNDPIPDCFCLYWWNRLGLLENFYTINEATVTFSWLGSIAILLLFFVYYRNKLHYISKGRNKLPKKPPLLSLMLVILPYILE</sequence>
<dbReference type="Proteomes" id="UP001238088">
    <property type="component" value="Unassembled WGS sequence"/>
</dbReference>
<evidence type="ECO:0000256" key="1">
    <source>
        <dbReference type="SAM" id="Phobius"/>
    </source>
</evidence>
<keyword evidence="1" id="KW-1133">Transmembrane helix</keyword>
<organism evidence="2 3">
    <name type="scientific">Cytobacillus purgationiresistens</name>
    <dbReference type="NCBI Taxonomy" id="863449"/>
    <lineage>
        <taxon>Bacteria</taxon>
        <taxon>Bacillati</taxon>
        <taxon>Bacillota</taxon>
        <taxon>Bacilli</taxon>
        <taxon>Bacillales</taxon>
        <taxon>Bacillaceae</taxon>
        <taxon>Cytobacillus</taxon>
    </lineage>
</organism>
<keyword evidence="3" id="KW-1185">Reference proteome</keyword>
<gene>
    <name evidence="2" type="ORF">J2S17_004397</name>
</gene>
<comment type="caution">
    <text evidence="2">The sequence shown here is derived from an EMBL/GenBank/DDBJ whole genome shotgun (WGS) entry which is preliminary data.</text>
</comment>
<keyword evidence="1" id="KW-0812">Transmembrane</keyword>
<evidence type="ECO:0000313" key="2">
    <source>
        <dbReference type="EMBL" id="MDQ0272505.1"/>
    </source>
</evidence>
<proteinExistence type="predicted"/>
<name>A0ABU0AN88_9BACI</name>
<accession>A0ABU0AN88</accession>
<keyword evidence="1" id="KW-0472">Membrane</keyword>
<protein>
    <submittedName>
        <fullName evidence="2">Uncharacterized protein</fullName>
    </submittedName>
</protein>